<dbReference type="Pfam" id="PF00989">
    <property type="entry name" value="PAS"/>
    <property type="match status" value="1"/>
</dbReference>
<keyword evidence="8" id="KW-0547">Nucleotide-binding</keyword>
<dbReference type="InterPro" id="IPR013656">
    <property type="entry name" value="PAS_4"/>
</dbReference>
<dbReference type="InterPro" id="IPR001610">
    <property type="entry name" value="PAC"/>
</dbReference>
<keyword evidence="6" id="KW-0808">Transferase</keyword>
<evidence type="ECO:0000256" key="6">
    <source>
        <dbReference type="ARBA" id="ARBA00022679"/>
    </source>
</evidence>
<evidence type="ECO:0000256" key="10">
    <source>
        <dbReference type="ARBA" id="ARBA00022840"/>
    </source>
</evidence>
<evidence type="ECO:0000256" key="13">
    <source>
        <dbReference type="ARBA" id="ARBA00023136"/>
    </source>
</evidence>
<dbReference type="InterPro" id="IPR000014">
    <property type="entry name" value="PAS"/>
</dbReference>
<dbReference type="InterPro" id="IPR005467">
    <property type="entry name" value="His_kinase_dom"/>
</dbReference>
<dbReference type="InterPro" id="IPR013655">
    <property type="entry name" value="PAS_fold_3"/>
</dbReference>
<evidence type="ECO:0000256" key="17">
    <source>
        <dbReference type="PROSITE-ProRule" id="PRU00169"/>
    </source>
</evidence>
<evidence type="ECO:0000313" key="24">
    <source>
        <dbReference type="Proteomes" id="UP000320300"/>
    </source>
</evidence>
<accession>A0A521CBI0</accession>
<organism evidence="23 24">
    <name type="scientific">Pedobacter westerhofensis</name>
    <dbReference type="NCBI Taxonomy" id="425512"/>
    <lineage>
        <taxon>Bacteria</taxon>
        <taxon>Pseudomonadati</taxon>
        <taxon>Bacteroidota</taxon>
        <taxon>Sphingobacteriia</taxon>
        <taxon>Sphingobacteriales</taxon>
        <taxon>Sphingobacteriaceae</taxon>
        <taxon>Pedobacter</taxon>
    </lineage>
</organism>
<dbReference type="Gene3D" id="3.30.450.40">
    <property type="match status" value="1"/>
</dbReference>
<dbReference type="NCBIfam" id="TIGR00229">
    <property type="entry name" value="sensory_box"/>
    <property type="match status" value="3"/>
</dbReference>
<dbReference type="SUPFAM" id="SSF55781">
    <property type="entry name" value="GAF domain-like"/>
    <property type="match status" value="1"/>
</dbReference>
<evidence type="ECO:0000259" key="18">
    <source>
        <dbReference type="PROSITE" id="PS50109"/>
    </source>
</evidence>
<dbReference type="CDD" id="cd17546">
    <property type="entry name" value="REC_hyHK_CKI1_RcsC-like"/>
    <property type="match status" value="2"/>
</dbReference>
<dbReference type="InterPro" id="IPR036641">
    <property type="entry name" value="HPT_dom_sf"/>
</dbReference>
<keyword evidence="12" id="KW-0902">Two-component regulatory system</keyword>
<feature type="modified residue" description="Phosphohistidine" evidence="16">
    <location>
        <position position="1257"/>
    </location>
</feature>
<evidence type="ECO:0000256" key="7">
    <source>
        <dbReference type="ARBA" id="ARBA00022692"/>
    </source>
</evidence>
<proteinExistence type="predicted"/>
<dbReference type="Pfam" id="PF00072">
    <property type="entry name" value="Response_reg"/>
    <property type="match status" value="2"/>
</dbReference>
<dbReference type="InterPro" id="IPR004358">
    <property type="entry name" value="Sig_transdc_His_kin-like_C"/>
</dbReference>
<dbReference type="SMART" id="SM00086">
    <property type="entry name" value="PAC"/>
    <property type="match status" value="3"/>
</dbReference>
<dbReference type="InterPro" id="IPR011006">
    <property type="entry name" value="CheY-like_superfamily"/>
</dbReference>
<evidence type="ECO:0000259" key="19">
    <source>
        <dbReference type="PROSITE" id="PS50110"/>
    </source>
</evidence>
<dbReference type="SUPFAM" id="SSF55874">
    <property type="entry name" value="ATPase domain of HSP90 chaperone/DNA topoisomerase II/histidine kinase"/>
    <property type="match status" value="1"/>
</dbReference>
<evidence type="ECO:0000259" key="21">
    <source>
        <dbReference type="PROSITE" id="PS50113"/>
    </source>
</evidence>
<dbReference type="Gene3D" id="3.30.450.20">
    <property type="entry name" value="PAS domain"/>
    <property type="match status" value="4"/>
</dbReference>
<dbReference type="CDD" id="cd00130">
    <property type="entry name" value="PAS"/>
    <property type="match status" value="2"/>
</dbReference>
<comment type="subcellular location">
    <subcellularLocation>
        <location evidence="2">Cell membrane</location>
        <topology evidence="2">Multi-pass membrane protein</topology>
    </subcellularLocation>
</comment>
<dbReference type="CDD" id="cd00082">
    <property type="entry name" value="HisKA"/>
    <property type="match status" value="1"/>
</dbReference>
<keyword evidence="24" id="KW-1185">Reference proteome</keyword>
<evidence type="ECO:0000313" key="23">
    <source>
        <dbReference type="EMBL" id="SMO56120.1"/>
    </source>
</evidence>
<dbReference type="Proteomes" id="UP000320300">
    <property type="component" value="Unassembled WGS sequence"/>
</dbReference>
<evidence type="ECO:0000256" key="4">
    <source>
        <dbReference type="ARBA" id="ARBA00022475"/>
    </source>
</evidence>
<evidence type="ECO:0000256" key="14">
    <source>
        <dbReference type="ARBA" id="ARBA00064003"/>
    </source>
</evidence>
<dbReference type="InterPro" id="IPR036097">
    <property type="entry name" value="HisK_dim/P_sf"/>
</dbReference>
<keyword evidence="13" id="KW-0472">Membrane</keyword>
<dbReference type="PROSITE" id="PS50112">
    <property type="entry name" value="PAS"/>
    <property type="match status" value="2"/>
</dbReference>
<feature type="domain" description="Response regulatory" evidence="19">
    <location>
        <begin position="923"/>
        <end position="1043"/>
    </location>
</feature>
<dbReference type="PROSITE" id="PS50110">
    <property type="entry name" value="RESPONSE_REGULATORY"/>
    <property type="match status" value="2"/>
</dbReference>
<dbReference type="GO" id="GO:0006355">
    <property type="term" value="P:regulation of DNA-templated transcription"/>
    <property type="evidence" value="ECO:0007669"/>
    <property type="project" value="InterPro"/>
</dbReference>
<dbReference type="EC" id="2.7.13.3" evidence="3"/>
<dbReference type="SUPFAM" id="SSF55785">
    <property type="entry name" value="PYP-like sensor domain (PAS domain)"/>
    <property type="match status" value="4"/>
</dbReference>
<dbReference type="InterPro" id="IPR003661">
    <property type="entry name" value="HisK_dim/P_dom"/>
</dbReference>
<dbReference type="EMBL" id="FXTN01000003">
    <property type="protein sequence ID" value="SMO56120.1"/>
    <property type="molecule type" value="Genomic_DNA"/>
</dbReference>
<dbReference type="CDD" id="cd16922">
    <property type="entry name" value="HATPase_EvgS-ArcB-TorS-like"/>
    <property type="match status" value="1"/>
</dbReference>
<dbReference type="GO" id="GO:0005886">
    <property type="term" value="C:plasma membrane"/>
    <property type="evidence" value="ECO:0007669"/>
    <property type="project" value="UniProtKB-SubCell"/>
</dbReference>
<feature type="domain" description="PAC" evidence="21">
    <location>
        <begin position="364"/>
        <end position="415"/>
    </location>
</feature>
<dbReference type="SMART" id="SM00387">
    <property type="entry name" value="HATPase_c"/>
    <property type="match status" value="1"/>
</dbReference>
<comment type="catalytic activity">
    <reaction evidence="1">
        <text>ATP + protein L-histidine = ADP + protein N-phospho-L-histidine.</text>
        <dbReference type="EC" id="2.7.13.3"/>
    </reaction>
</comment>
<dbReference type="Pfam" id="PF08448">
    <property type="entry name" value="PAS_4"/>
    <property type="match status" value="2"/>
</dbReference>
<evidence type="ECO:0000256" key="8">
    <source>
        <dbReference type="ARBA" id="ARBA00022741"/>
    </source>
</evidence>
<evidence type="ECO:0000256" key="11">
    <source>
        <dbReference type="ARBA" id="ARBA00022989"/>
    </source>
</evidence>
<dbReference type="Gene3D" id="1.20.120.160">
    <property type="entry name" value="HPT domain"/>
    <property type="match status" value="1"/>
</dbReference>
<protein>
    <recommendedName>
        <fullName evidence="15">Sensory/regulatory protein RpfC</fullName>
        <ecNumber evidence="3">2.7.13.3</ecNumber>
    </recommendedName>
</protein>
<dbReference type="GO" id="GO:0000155">
    <property type="term" value="F:phosphorelay sensor kinase activity"/>
    <property type="evidence" value="ECO:0007669"/>
    <property type="project" value="InterPro"/>
</dbReference>
<dbReference type="SUPFAM" id="SSF47226">
    <property type="entry name" value="Histidine-containing phosphotransfer domain, HPT domain"/>
    <property type="match status" value="1"/>
</dbReference>
<dbReference type="Pfam" id="PF08447">
    <property type="entry name" value="PAS_3"/>
    <property type="match status" value="1"/>
</dbReference>
<dbReference type="SMART" id="SM00091">
    <property type="entry name" value="PAS"/>
    <property type="match status" value="3"/>
</dbReference>
<comment type="subunit">
    <text evidence="14">At low DSF concentrations, interacts with RpfF.</text>
</comment>
<dbReference type="InterPro" id="IPR008207">
    <property type="entry name" value="Sig_transdc_His_kin_Hpt_dom"/>
</dbReference>
<feature type="domain" description="PAS" evidence="20">
    <location>
        <begin position="292"/>
        <end position="362"/>
    </location>
</feature>
<dbReference type="PANTHER" id="PTHR45339:SF1">
    <property type="entry name" value="HYBRID SIGNAL TRANSDUCTION HISTIDINE KINASE J"/>
    <property type="match status" value="1"/>
</dbReference>
<feature type="domain" description="Response regulatory" evidence="19">
    <location>
        <begin position="1066"/>
        <end position="1185"/>
    </location>
</feature>
<evidence type="ECO:0000259" key="20">
    <source>
        <dbReference type="PROSITE" id="PS50112"/>
    </source>
</evidence>
<dbReference type="SMART" id="SM00065">
    <property type="entry name" value="GAF"/>
    <property type="match status" value="1"/>
</dbReference>
<dbReference type="PANTHER" id="PTHR45339">
    <property type="entry name" value="HYBRID SIGNAL TRANSDUCTION HISTIDINE KINASE J"/>
    <property type="match status" value="1"/>
</dbReference>
<dbReference type="InterPro" id="IPR013767">
    <property type="entry name" value="PAS_fold"/>
</dbReference>
<feature type="modified residue" description="4-aspartylphosphate" evidence="17">
    <location>
        <position position="973"/>
    </location>
</feature>
<gene>
    <name evidence="23" type="ORF">SAMN06265348_103358</name>
</gene>
<evidence type="ECO:0000256" key="5">
    <source>
        <dbReference type="ARBA" id="ARBA00022553"/>
    </source>
</evidence>
<dbReference type="Gene3D" id="1.10.287.130">
    <property type="match status" value="1"/>
</dbReference>
<dbReference type="GO" id="GO:0005524">
    <property type="term" value="F:ATP binding"/>
    <property type="evidence" value="ECO:0007669"/>
    <property type="project" value="UniProtKB-KW"/>
</dbReference>
<dbReference type="InterPro" id="IPR036890">
    <property type="entry name" value="HATPase_C_sf"/>
</dbReference>
<evidence type="ECO:0000256" key="9">
    <source>
        <dbReference type="ARBA" id="ARBA00022777"/>
    </source>
</evidence>
<dbReference type="PRINTS" id="PR00344">
    <property type="entry name" value="BCTRLSENSOR"/>
</dbReference>
<feature type="domain" description="PAC" evidence="21">
    <location>
        <begin position="491"/>
        <end position="542"/>
    </location>
</feature>
<sequence>MVKQMENLPLPENESDRLKALKSYEILNSLSEQDYDRITALAAIICDMPISLITLVDQERQWFKSKVGLNIDHTPREIAFCQYTIMDDGLFEVCDADIDERFKENPLVAEEPHLKFYAGYPLIDPAGYKLGTLCVIDRKPNRLNDRQKQALHLLSIEVMQLITDRRLKEELRNFEKLFLLSNDLICISGTDGFFRKVNPSFEKLLGWSEAEILGKTIFDLVHPMDQLTTAMEMEKLKQGESIINFEHRLQTASGTYKIFQWVVSPELHTDNLFAVGRDITLIKENEEKLAEKEADLRAVIENSQGFIATHDLGGNFTSVNEAGAGILGYRVEEITKMSLFDVIPEERHPYLTAYLKEIQQSGRGEGQMQVIHKDGSLKTLMFNNVLESRNGKAPYVIGNALDITENKKMEYRVSQLKEMLEQTNRVARVGGWQLDLSNEEVYWTTVTREIHELPEDIEPSLQTGLSFYKKGSGREEIQAAVDLAISKGQAWDIELQIITYTGSEVWVKSIGNPVFENGTCIRIYGSLQDIDTRKRIELEAERSRTILASFVTYTPAAVAMLDKHMDYIAVSNRWLEDYGLKGQNIVGRSYYDFFPFITEQGRQRHQRILNGAVERKEEDIYVGSDGKDNQFITWEMRPWSIADGTIGGMMIFTQNITAAVQQRNELDQAKVAAEQASIAKSDFLSNMSHEIRTPLNGVIGFTDLVLKTELSDTQLQYLSIVNQSANALLGIINDILDFSKIEAGKLELDIEECDIYEISGQATDIITYQVQKKGLEMLLNLSADLPRFIWTDSLRLKQILVNLLGNAAKFTDQGEIELKIQVVQHHQEQSLLRFSVRDTGIGIKADKIDKIFEAFAQEDGSTTKKYGGTGLGLAITNKLLGLMSSKLELHTTLGEGSEFFFEVWLRCAQGDAKEWENISWISKALIVDDNTNNRIILEEMLLLKGIKSIQAKNGFEALQILAAGEKFDVILMDYHMPYLDGLDTIRQIRESFNDTAILQPIVLLFSSSDDEKIIRACDELQVSSRLVKPVKMTELYGMLSHLLLKDKSGSSNVKAISVEITAAPLRILVADDNPVNMLLAKTIISRAAVNAEVIEARNGIEAVEHFKKTSPDLILMDVQMPDMNGYEATLAIRKLEDNKHRVPIIALTAGNVKDERERCVSAGMDDFVVKPVIEDTVIQILKKWLHIQEPAEIYSSYVATEDLQHFDPAILRTHIGDNSLILAEILALTKVQLKQSLSVLQLAIDQERRQQISAEGHKMYGTAVSAGLPKLAKLAREIELIGDQPLSAAKGMFKAVSDEIEVCTELM</sequence>
<dbReference type="Gene3D" id="3.30.565.10">
    <property type="entry name" value="Histidine kinase-like ATPase, C-terminal domain"/>
    <property type="match status" value="1"/>
</dbReference>
<keyword evidence="10" id="KW-0067">ATP-binding</keyword>
<evidence type="ECO:0000256" key="15">
    <source>
        <dbReference type="ARBA" id="ARBA00068150"/>
    </source>
</evidence>
<dbReference type="PROSITE" id="PS50113">
    <property type="entry name" value="PAC"/>
    <property type="match status" value="2"/>
</dbReference>
<dbReference type="InterPro" id="IPR035965">
    <property type="entry name" value="PAS-like_dom_sf"/>
</dbReference>
<dbReference type="Pfam" id="PF01627">
    <property type="entry name" value="Hpt"/>
    <property type="match status" value="1"/>
</dbReference>
<dbReference type="InterPro" id="IPR003018">
    <property type="entry name" value="GAF"/>
</dbReference>
<dbReference type="InterPro" id="IPR001789">
    <property type="entry name" value="Sig_transdc_resp-reg_receiver"/>
</dbReference>
<dbReference type="Pfam" id="PF02518">
    <property type="entry name" value="HATPase_c"/>
    <property type="match status" value="1"/>
</dbReference>
<evidence type="ECO:0000256" key="16">
    <source>
        <dbReference type="PROSITE-ProRule" id="PRU00110"/>
    </source>
</evidence>
<evidence type="ECO:0000256" key="2">
    <source>
        <dbReference type="ARBA" id="ARBA00004651"/>
    </source>
</evidence>
<evidence type="ECO:0000256" key="1">
    <source>
        <dbReference type="ARBA" id="ARBA00000085"/>
    </source>
</evidence>
<keyword evidence="4" id="KW-1003">Cell membrane</keyword>
<feature type="domain" description="Histidine kinase" evidence="18">
    <location>
        <begin position="686"/>
        <end position="907"/>
    </location>
</feature>
<dbReference type="InterPro" id="IPR003594">
    <property type="entry name" value="HATPase_dom"/>
</dbReference>
<keyword evidence="11" id="KW-1133">Transmembrane helix</keyword>
<feature type="domain" description="PAS" evidence="20">
    <location>
        <begin position="170"/>
        <end position="240"/>
    </location>
</feature>
<dbReference type="SMART" id="SM00448">
    <property type="entry name" value="REC"/>
    <property type="match status" value="2"/>
</dbReference>
<dbReference type="Gene3D" id="3.40.50.2300">
    <property type="match status" value="2"/>
</dbReference>
<evidence type="ECO:0000259" key="22">
    <source>
        <dbReference type="PROSITE" id="PS50894"/>
    </source>
</evidence>
<dbReference type="InterPro" id="IPR029016">
    <property type="entry name" value="GAF-like_dom_sf"/>
</dbReference>
<reference evidence="23 24" key="1">
    <citation type="submission" date="2017-05" db="EMBL/GenBank/DDBJ databases">
        <authorList>
            <person name="Varghese N."/>
            <person name="Submissions S."/>
        </authorList>
    </citation>
    <scope>NUCLEOTIDE SEQUENCE [LARGE SCALE GENOMIC DNA]</scope>
    <source>
        <strain evidence="23 24">DSM 19036</strain>
    </source>
</reference>
<dbReference type="InterPro" id="IPR000700">
    <property type="entry name" value="PAS-assoc_C"/>
</dbReference>
<evidence type="ECO:0000256" key="3">
    <source>
        <dbReference type="ARBA" id="ARBA00012438"/>
    </source>
</evidence>
<dbReference type="SUPFAM" id="SSF47384">
    <property type="entry name" value="Homodimeric domain of signal transducing histidine kinase"/>
    <property type="match status" value="1"/>
</dbReference>
<dbReference type="Pfam" id="PF00512">
    <property type="entry name" value="HisKA"/>
    <property type="match status" value="1"/>
</dbReference>
<dbReference type="PROSITE" id="PS50894">
    <property type="entry name" value="HPT"/>
    <property type="match status" value="1"/>
</dbReference>
<dbReference type="FunFam" id="3.30.565.10:FF:000010">
    <property type="entry name" value="Sensor histidine kinase RcsC"/>
    <property type="match status" value="1"/>
</dbReference>
<feature type="domain" description="HPt" evidence="22">
    <location>
        <begin position="1218"/>
        <end position="1307"/>
    </location>
</feature>
<dbReference type="SUPFAM" id="SSF52172">
    <property type="entry name" value="CheY-like"/>
    <property type="match status" value="2"/>
</dbReference>
<dbReference type="PROSITE" id="PS50109">
    <property type="entry name" value="HIS_KIN"/>
    <property type="match status" value="1"/>
</dbReference>
<name>A0A521CBI0_9SPHI</name>
<dbReference type="FunFam" id="1.10.287.130:FF:000002">
    <property type="entry name" value="Two-component osmosensing histidine kinase"/>
    <property type="match status" value="1"/>
</dbReference>
<evidence type="ECO:0000256" key="12">
    <source>
        <dbReference type="ARBA" id="ARBA00023012"/>
    </source>
</evidence>
<feature type="modified residue" description="4-aspartylphosphate" evidence="17">
    <location>
        <position position="1117"/>
    </location>
</feature>
<keyword evidence="9" id="KW-0418">Kinase</keyword>
<keyword evidence="5 17" id="KW-0597">Phosphoprotein</keyword>
<keyword evidence="7" id="KW-0812">Transmembrane</keyword>
<dbReference type="SMART" id="SM00388">
    <property type="entry name" value="HisKA"/>
    <property type="match status" value="1"/>
</dbReference>